<protein>
    <submittedName>
        <fullName evidence="3">DUF4395 domain-containing protein</fullName>
    </submittedName>
</protein>
<sequence length="150" mass="16527">MAYTSKSITNDIRDIPQPVVTLNRATIVTGIVVGVAFQQPLFTTALFLILLFAVLFGPSTSVIYQVGIRVFAKQIPDAPREDRRLMRFNNSIAVILLGSAQVAFLTGNTIVGWVFALMVAVAATVALLGFCVGCFLYFQFKINRYKLFGR</sequence>
<dbReference type="RefSeq" id="WP_341468300.1">
    <property type="nucleotide sequence ID" value="NZ_CP128399.1"/>
</dbReference>
<feature type="domain" description="DUF4395" evidence="2">
    <location>
        <begin position="15"/>
        <end position="141"/>
    </location>
</feature>
<dbReference type="EMBL" id="CP128399">
    <property type="protein sequence ID" value="WJW66415.1"/>
    <property type="molecule type" value="Genomic_DNA"/>
</dbReference>
<reference evidence="3 5" key="1">
    <citation type="submission" date="2020-06" db="EMBL/GenBank/DDBJ databases">
        <title>Anoxygenic phototrophic Chloroflexota member uses a Type I reaction center.</title>
        <authorList>
            <person name="Tsuji J.M."/>
            <person name="Shaw N.A."/>
            <person name="Nagashima S."/>
            <person name="Venkiteswaran J."/>
            <person name="Schiff S.L."/>
            <person name="Hanada S."/>
            <person name="Tank M."/>
            <person name="Neufeld J.D."/>
        </authorList>
    </citation>
    <scope>NUCLEOTIDE SEQUENCE [LARGE SCALE GENOMIC DNA]</scope>
    <source>
        <strain evidence="3">L227-S17</strain>
    </source>
</reference>
<evidence type="ECO:0000313" key="4">
    <source>
        <dbReference type="EMBL" id="WJW66415.1"/>
    </source>
</evidence>
<organism evidence="3 5">
    <name type="scientific">Candidatus Chlorohelix allophototropha</name>
    <dbReference type="NCBI Taxonomy" id="3003348"/>
    <lineage>
        <taxon>Bacteria</taxon>
        <taxon>Bacillati</taxon>
        <taxon>Chloroflexota</taxon>
        <taxon>Chloroflexia</taxon>
        <taxon>Candidatus Chloroheliales</taxon>
        <taxon>Candidatus Chloroheliaceae</taxon>
        <taxon>Candidatus Chlorohelix</taxon>
    </lineage>
</organism>
<reference evidence="4" key="2">
    <citation type="journal article" date="2024" name="Nature">
        <title>Anoxygenic phototroph of the Chloroflexota uses a type I reaction centre.</title>
        <authorList>
            <person name="Tsuji J.M."/>
            <person name="Shaw N.A."/>
            <person name="Nagashima S."/>
            <person name="Venkiteswaran J.J."/>
            <person name="Schiff S.L."/>
            <person name="Watanabe T."/>
            <person name="Fukui M."/>
            <person name="Hanada S."/>
            <person name="Tank M."/>
            <person name="Neufeld J.D."/>
        </authorList>
    </citation>
    <scope>NUCLEOTIDE SEQUENCE</scope>
    <source>
        <strain evidence="4">L227-S17</strain>
    </source>
</reference>
<evidence type="ECO:0000313" key="5">
    <source>
        <dbReference type="Proteomes" id="UP000521676"/>
    </source>
</evidence>
<feature type="transmembrane region" description="Helical" evidence="1">
    <location>
        <begin position="88"/>
        <end position="107"/>
    </location>
</feature>
<keyword evidence="1" id="KW-0472">Membrane</keyword>
<dbReference type="AlphaFoldDB" id="A0A8T7LUG5"/>
<evidence type="ECO:0000259" key="2">
    <source>
        <dbReference type="Pfam" id="PF14340"/>
    </source>
</evidence>
<dbReference type="InterPro" id="IPR025508">
    <property type="entry name" value="DUF4395"/>
</dbReference>
<dbReference type="InterPro" id="IPR016942">
    <property type="entry name" value="UCP030042"/>
</dbReference>
<feature type="transmembrane region" description="Helical" evidence="1">
    <location>
        <begin position="21"/>
        <end position="39"/>
    </location>
</feature>
<keyword evidence="1" id="KW-0812">Transmembrane</keyword>
<feature type="transmembrane region" description="Helical" evidence="1">
    <location>
        <begin position="45"/>
        <end position="67"/>
    </location>
</feature>
<name>A0A8T7LUG5_9CHLR</name>
<evidence type="ECO:0000256" key="1">
    <source>
        <dbReference type="SAM" id="Phobius"/>
    </source>
</evidence>
<dbReference type="Pfam" id="PF14340">
    <property type="entry name" value="DUF4395"/>
    <property type="match status" value="1"/>
</dbReference>
<dbReference type="EMBL" id="JACATZ010000001">
    <property type="protein sequence ID" value="NWJ44523.1"/>
    <property type="molecule type" value="Genomic_DNA"/>
</dbReference>
<feature type="transmembrane region" description="Helical" evidence="1">
    <location>
        <begin position="113"/>
        <end position="138"/>
    </location>
</feature>
<evidence type="ECO:0000313" key="6">
    <source>
        <dbReference type="Proteomes" id="UP001431572"/>
    </source>
</evidence>
<proteinExistence type="predicted"/>
<accession>A0A8T7LUG5</accession>
<gene>
    <name evidence="3" type="ORF">HXX08_01455</name>
    <name evidence="4" type="ORF">OZ401_002212</name>
</gene>
<keyword evidence="6" id="KW-1185">Reference proteome</keyword>
<dbReference type="Proteomes" id="UP000521676">
    <property type="component" value="Unassembled WGS sequence"/>
</dbReference>
<evidence type="ECO:0000313" key="3">
    <source>
        <dbReference type="EMBL" id="NWJ44523.1"/>
    </source>
</evidence>
<dbReference type="PIRSF" id="PIRSF030042">
    <property type="entry name" value="UCP030042"/>
    <property type="match status" value="1"/>
</dbReference>
<dbReference type="Proteomes" id="UP001431572">
    <property type="component" value="Chromosome 1"/>
</dbReference>
<keyword evidence="1" id="KW-1133">Transmembrane helix</keyword>